<evidence type="ECO:0000313" key="2">
    <source>
        <dbReference type="Proteomes" id="UP001238088"/>
    </source>
</evidence>
<dbReference type="Proteomes" id="UP001238088">
    <property type="component" value="Unassembled WGS sequence"/>
</dbReference>
<evidence type="ECO:0000313" key="1">
    <source>
        <dbReference type="EMBL" id="MDQ0271385.1"/>
    </source>
</evidence>
<organism evidence="1 2">
    <name type="scientific">Cytobacillus purgationiresistens</name>
    <dbReference type="NCBI Taxonomy" id="863449"/>
    <lineage>
        <taxon>Bacteria</taxon>
        <taxon>Bacillati</taxon>
        <taxon>Bacillota</taxon>
        <taxon>Bacilli</taxon>
        <taxon>Bacillales</taxon>
        <taxon>Bacillaceae</taxon>
        <taxon>Cytobacillus</taxon>
    </lineage>
</organism>
<protein>
    <submittedName>
        <fullName evidence="1">L-amino acid N-acyltransferase YncA</fullName>
    </submittedName>
</protein>
<proteinExistence type="predicted"/>
<comment type="caution">
    <text evidence="1">The sequence shown here is derived from an EMBL/GenBank/DDBJ whole genome shotgun (WGS) entry which is preliminary data.</text>
</comment>
<accession>A0ABU0AMV9</accession>
<sequence length="50" mass="5726">MVKEDWEQVSQIYMDGIATWNVTFEAAAPTWQVWNQVCRLVARSGPEILG</sequence>
<dbReference type="EMBL" id="JAUSUB010000014">
    <property type="protein sequence ID" value="MDQ0271385.1"/>
    <property type="molecule type" value="Genomic_DNA"/>
</dbReference>
<reference evidence="1 2" key="1">
    <citation type="submission" date="2023-07" db="EMBL/GenBank/DDBJ databases">
        <title>Genomic Encyclopedia of Type Strains, Phase IV (KMG-IV): sequencing the most valuable type-strain genomes for metagenomic binning, comparative biology and taxonomic classification.</title>
        <authorList>
            <person name="Goeker M."/>
        </authorList>
    </citation>
    <scope>NUCLEOTIDE SEQUENCE [LARGE SCALE GENOMIC DNA]</scope>
    <source>
        <strain evidence="1 2">DSM 23494</strain>
    </source>
</reference>
<keyword evidence="2" id="KW-1185">Reference proteome</keyword>
<name>A0ABU0AMV9_9BACI</name>
<gene>
    <name evidence="1" type="ORF">J2S17_003273</name>
</gene>
<dbReference type="RefSeq" id="WP_307476484.1">
    <property type="nucleotide sequence ID" value="NZ_JAUSUB010000014.1"/>
</dbReference>